<dbReference type="EMBL" id="CP115965">
    <property type="protein sequence ID" value="WZW97509.1"/>
    <property type="molecule type" value="Genomic_DNA"/>
</dbReference>
<dbReference type="PANTHER" id="PTHR31527">
    <property type="entry name" value="RE64534P"/>
    <property type="match status" value="1"/>
</dbReference>
<gene>
    <name evidence="3" type="ORF">PCC79_11415</name>
</gene>
<feature type="domain" description="DUF1989" evidence="2">
    <location>
        <begin position="25"/>
        <end position="191"/>
    </location>
</feature>
<keyword evidence="4" id="KW-1185">Reference proteome</keyword>
<dbReference type="PANTHER" id="PTHR31527:SF0">
    <property type="entry name" value="RE64534P"/>
    <property type="match status" value="1"/>
</dbReference>
<dbReference type="InterPro" id="IPR018959">
    <property type="entry name" value="DUF1989"/>
</dbReference>
<feature type="region of interest" description="Disordered" evidence="1">
    <location>
        <begin position="98"/>
        <end position="134"/>
    </location>
</feature>
<name>A0ABZ3C3X0_9ACTN</name>
<proteinExistence type="predicted"/>
<evidence type="ECO:0000313" key="4">
    <source>
        <dbReference type="Proteomes" id="UP001434337"/>
    </source>
</evidence>
<sequence>MPTVPASDASGPDGLAADRLVWAERIGSGSYAHRLLERGTRLRLTDVDGDACAHVILHNALETCERLNVADTQKVQWQVYSGAGQLLLSDQGRVLASVSEDTSSHHDSIYGTSSLGRNRERYGDGTPHGPSPAGRELLKLAALKHDLSGRDIPPTMSFFKGIRIDAAGAPVWEGAAPAGASITLVAEMPVLVMIANEPHPRDPRPTYTGTDLAVLAWRDEPTREHDAQWHRSPEGRRAFENTHLYLSARGLA</sequence>
<evidence type="ECO:0000313" key="3">
    <source>
        <dbReference type="EMBL" id="WZW97509.1"/>
    </source>
</evidence>
<dbReference type="InterPro" id="IPR017792">
    <property type="entry name" value="UAAP1"/>
</dbReference>
<dbReference type="RefSeq" id="WP_342371880.1">
    <property type="nucleotide sequence ID" value="NZ_CP115965.1"/>
</dbReference>
<dbReference type="Pfam" id="PF09347">
    <property type="entry name" value="DUF1989"/>
    <property type="match status" value="1"/>
</dbReference>
<protein>
    <submittedName>
        <fullName evidence="3">DUF1989 domain-containing protein</fullName>
    </submittedName>
</protein>
<reference evidence="3 4" key="1">
    <citation type="journal article" date="2023" name="Environ Microbiome">
        <title>A coral-associated actinobacterium mitigates coral bleaching under heat stress.</title>
        <authorList>
            <person name="Li J."/>
            <person name="Zou Y."/>
            <person name="Li Q."/>
            <person name="Zhang J."/>
            <person name="Bourne D.G."/>
            <person name="Lyu Y."/>
            <person name="Liu C."/>
            <person name="Zhang S."/>
        </authorList>
    </citation>
    <scope>NUCLEOTIDE SEQUENCE [LARGE SCALE GENOMIC DNA]</scope>
    <source>
        <strain evidence="3 4">SCSIO 13291</strain>
    </source>
</reference>
<evidence type="ECO:0000259" key="2">
    <source>
        <dbReference type="Pfam" id="PF09347"/>
    </source>
</evidence>
<dbReference type="NCBIfam" id="TIGR03425">
    <property type="entry name" value="urea_degr_2"/>
    <property type="match status" value="1"/>
</dbReference>
<evidence type="ECO:0000256" key="1">
    <source>
        <dbReference type="SAM" id="MobiDB-lite"/>
    </source>
</evidence>
<dbReference type="Proteomes" id="UP001434337">
    <property type="component" value="Chromosome"/>
</dbReference>
<accession>A0ABZ3C3X0</accession>
<organism evidence="3 4">
    <name type="scientific">Propioniciclava soli</name>
    <dbReference type="NCBI Taxonomy" id="2775081"/>
    <lineage>
        <taxon>Bacteria</taxon>
        <taxon>Bacillati</taxon>
        <taxon>Actinomycetota</taxon>
        <taxon>Actinomycetes</taxon>
        <taxon>Propionibacteriales</taxon>
        <taxon>Propionibacteriaceae</taxon>
        <taxon>Propioniciclava</taxon>
    </lineage>
</organism>